<proteinExistence type="predicted"/>
<feature type="domain" description="Integrase zinc-binding" evidence="1">
    <location>
        <begin position="127"/>
        <end position="178"/>
    </location>
</feature>
<dbReference type="EMBL" id="BKCJ010385623">
    <property type="protein sequence ID" value="GFA20715.1"/>
    <property type="molecule type" value="Genomic_DNA"/>
</dbReference>
<organism evidence="2">
    <name type="scientific">Tanacetum cinerariifolium</name>
    <name type="common">Dalmatian daisy</name>
    <name type="synonym">Chrysanthemum cinerariifolium</name>
    <dbReference type="NCBI Taxonomy" id="118510"/>
    <lineage>
        <taxon>Eukaryota</taxon>
        <taxon>Viridiplantae</taxon>
        <taxon>Streptophyta</taxon>
        <taxon>Embryophyta</taxon>
        <taxon>Tracheophyta</taxon>
        <taxon>Spermatophyta</taxon>
        <taxon>Magnoliopsida</taxon>
        <taxon>eudicotyledons</taxon>
        <taxon>Gunneridae</taxon>
        <taxon>Pentapetalae</taxon>
        <taxon>asterids</taxon>
        <taxon>campanulids</taxon>
        <taxon>Asterales</taxon>
        <taxon>Asteraceae</taxon>
        <taxon>Asteroideae</taxon>
        <taxon>Anthemideae</taxon>
        <taxon>Anthemidinae</taxon>
        <taxon>Tanacetum</taxon>
    </lineage>
</organism>
<evidence type="ECO:0000259" key="1">
    <source>
        <dbReference type="Pfam" id="PF17921"/>
    </source>
</evidence>
<evidence type="ECO:0000313" key="2">
    <source>
        <dbReference type="EMBL" id="GFA20715.1"/>
    </source>
</evidence>
<sequence>MKKLIIELPTLTTPTPKETLFVYLDTSKDVTLYTKEASSLKGVGAGLVLIDPAGTEYTYAIRLTFPSTNNEAEYDTLLAGLRISHKMKVQALKDSSDEDRPVRHGRRSIVQKNHTYLMLRCVKKLQANYIIREVHEGACRMHTVARSVVAKIMRRGYYWLTMHRDAKDEVDKCDSCQIHALMPRLPKIRLTYIMSLWPFYQWGLDILRPLLEGPEKLKFIIVAIDYFTKWMEA</sequence>
<gene>
    <name evidence="2" type="ORF">Tci_592687</name>
</gene>
<dbReference type="Pfam" id="PF17921">
    <property type="entry name" value="Integrase_H2C2"/>
    <property type="match status" value="1"/>
</dbReference>
<dbReference type="GO" id="GO:0003964">
    <property type="term" value="F:RNA-directed DNA polymerase activity"/>
    <property type="evidence" value="ECO:0007669"/>
    <property type="project" value="UniProtKB-KW"/>
</dbReference>
<reference evidence="2" key="1">
    <citation type="journal article" date="2019" name="Sci. Rep.">
        <title>Draft genome of Tanacetum cinerariifolium, the natural source of mosquito coil.</title>
        <authorList>
            <person name="Yamashiro T."/>
            <person name="Shiraishi A."/>
            <person name="Satake H."/>
            <person name="Nakayama K."/>
        </authorList>
    </citation>
    <scope>NUCLEOTIDE SEQUENCE</scope>
</reference>
<keyword evidence="2" id="KW-0808">Transferase</keyword>
<dbReference type="AlphaFoldDB" id="A0A699JB87"/>
<dbReference type="Gene3D" id="1.10.340.70">
    <property type="match status" value="1"/>
</dbReference>
<keyword evidence="2" id="KW-0695">RNA-directed DNA polymerase</keyword>
<name>A0A699JB87_TANCI</name>
<accession>A0A699JB87</accession>
<dbReference type="PANTHER" id="PTHR48475:SF2">
    <property type="entry name" value="RIBONUCLEASE H"/>
    <property type="match status" value="1"/>
</dbReference>
<keyword evidence="2" id="KW-0548">Nucleotidyltransferase</keyword>
<protein>
    <submittedName>
        <fullName evidence="2">Reverse transcriptase domain-containing protein</fullName>
    </submittedName>
</protein>
<dbReference type="InterPro" id="IPR041588">
    <property type="entry name" value="Integrase_H2C2"/>
</dbReference>
<dbReference type="PANTHER" id="PTHR48475">
    <property type="entry name" value="RIBONUCLEASE H"/>
    <property type="match status" value="1"/>
</dbReference>
<comment type="caution">
    <text evidence="2">The sequence shown here is derived from an EMBL/GenBank/DDBJ whole genome shotgun (WGS) entry which is preliminary data.</text>
</comment>